<dbReference type="PANTHER" id="PTHR43649">
    <property type="entry name" value="ARABINOSE-BINDING PROTEIN-RELATED"/>
    <property type="match status" value="1"/>
</dbReference>
<feature type="compositionally biased region" description="Polar residues" evidence="6">
    <location>
        <begin position="39"/>
        <end position="52"/>
    </location>
</feature>
<keyword evidence="2 7" id="KW-0732">Signal</keyword>
<reference evidence="9" key="1">
    <citation type="submission" date="2016-01" db="EMBL/GenBank/DDBJ databases">
        <title>Draft genome of Chromobacterium sp. F49.</title>
        <authorList>
            <person name="Hong K.W."/>
        </authorList>
    </citation>
    <scope>NUCLEOTIDE SEQUENCE [LARGE SCALE GENOMIC DNA]</scope>
    <source>
        <strain evidence="9">M63</strain>
    </source>
</reference>
<evidence type="ECO:0000256" key="3">
    <source>
        <dbReference type="ARBA" id="ARBA00023136"/>
    </source>
</evidence>
<keyword evidence="1" id="KW-1003">Cell membrane</keyword>
<proteinExistence type="predicted"/>
<dbReference type="RefSeq" id="WP_063184894.1">
    <property type="nucleotide sequence ID" value="NZ_LQRA01000073.1"/>
</dbReference>
<dbReference type="EMBL" id="LQRA01000073">
    <property type="protein sequence ID" value="KZE75239.1"/>
    <property type="molecule type" value="Genomic_DNA"/>
</dbReference>
<sequence length="459" mass="51636">MRKAWLSLGGCLLMIAATACSAGGGPGEAAQPEGGANKNEAQADTTSKTAESVQLQGGKKTVVLSTFFEDDFFKDAKRKYEAKHPNIEIQLHYVPTDDSHGEENVENFIKKTNTQMLSGKGPDLVEMDLLPMDNYVNKKVLANLSDIMEKDPEFKKDQYFQNILEGIRLNGSVYGMPINFFLYGLVGDEEAIRKTGVTFDDARWTWSEFSETAKALAKKGDQRYAFMIYPSGLLNEMVKNNFSLYVDQVNRKANFQSESFINLMKQVKSMFDEKVVTEEARQAYFRMTHIVSPADYILTPKENFAQPKLYSRPKGEGQKAGDFFRTYRTMGINEKSAVKKEAWDFIKFLMSEEMQPSPERAGFPLNKAVFHKQVNQLLQTGTVKAHELGPLKGKTFQVTEADLQGLEQHLSGAVYQVAFKPSKLEGIIIKESEAFFKGQKSAEDVAKLIQNRATTFLNE</sequence>
<comment type="caution">
    <text evidence="8">The sequence shown here is derived from an EMBL/GenBank/DDBJ whole genome shotgun (WGS) entry which is preliminary data.</text>
</comment>
<evidence type="ECO:0000256" key="2">
    <source>
        <dbReference type="ARBA" id="ARBA00022729"/>
    </source>
</evidence>
<name>A0A165QJ82_9BACL</name>
<evidence type="ECO:0000256" key="7">
    <source>
        <dbReference type="SAM" id="SignalP"/>
    </source>
</evidence>
<protein>
    <submittedName>
        <fullName evidence="8">ABC transporter substrate-binding protein</fullName>
    </submittedName>
</protein>
<dbReference type="Pfam" id="PF01547">
    <property type="entry name" value="SBP_bac_1"/>
    <property type="match status" value="1"/>
</dbReference>
<evidence type="ECO:0000256" key="1">
    <source>
        <dbReference type="ARBA" id="ARBA00022475"/>
    </source>
</evidence>
<evidence type="ECO:0000256" key="6">
    <source>
        <dbReference type="SAM" id="MobiDB-lite"/>
    </source>
</evidence>
<keyword evidence="3" id="KW-0472">Membrane</keyword>
<evidence type="ECO:0000313" key="8">
    <source>
        <dbReference type="EMBL" id="KZE75239.1"/>
    </source>
</evidence>
<dbReference type="Gene3D" id="3.40.190.10">
    <property type="entry name" value="Periplasmic binding protein-like II"/>
    <property type="match status" value="1"/>
</dbReference>
<feature type="region of interest" description="Disordered" evidence="6">
    <location>
        <begin position="23"/>
        <end position="52"/>
    </location>
</feature>
<feature type="signal peptide" evidence="7">
    <location>
        <begin position="1"/>
        <end position="22"/>
    </location>
</feature>
<gene>
    <name evidence="8" type="ORF">AV654_26970</name>
</gene>
<dbReference type="PROSITE" id="PS51257">
    <property type="entry name" value="PROKAR_LIPOPROTEIN"/>
    <property type="match status" value="1"/>
</dbReference>
<dbReference type="InterPro" id="IPR050490">
    <property type="entry name" value="Bact_solute-bd_prot1"/>
</dbReference>
<dbReference type="Proteomes" id="UP000076563">
    <property type="component" value="Unassembled WGS sequence"/>
</dbReference>
<dbReference type="SUPFAM" id="SSF53850">
    <property type="entry name" value="Periplasmic binding protein-like II"/>
    <property type="match status" value="1"/>
</dbReference>
<organism evidence="8 9">
    <name type="scientific">Paenibacillus elgii</name>
    <dbReference type="NCBI Taxonomy" id="189691"/>
    <lineage>
        <taxon>Bacteria</taxon>
        <taxon>Bacillati</taxon>
        <taxon>Bacillota</taxon>
        <taxon>Bacilli</taxon>
        <taxon>Bacillales</taxon>
        <taxon>Paenibacillaceae</taxon>
        <taxon>Paenibacillus</taxon>
    </lineage>
</organism>
<keyword evidence="9" id="KW-1185">Reference proteome</keyword>
<keyword evidence="4" id="KW-0564">Palmitate</keyword>
<feature type="chain" id="PRO_5039069527" evidence="7">
    <location>
        <begin position="23"/>
        <end position="459"/>
    </location>
</feature>
<evidence type="ECO:0000256" key="5">
    <source>
        <dbReference type="ARBA" id="ARBA00023288"/>
    </source>
</evidence>
<dbReference type="STRING" id="1007103.GCA_000213315_02399"/>
<evidence type="ECO:0000256" key="4">
    <source>
        <dbReference type="ARBA" id="ARBA00023139"/>
    </source>
</evidence>
<keyword evidence="5" id="KW-0449">Lipoprotein</keyword>
<dbReference type="InterPro" id="IPR006059">
    <property type="entry name" value="SBP"/>
</dbReference>
<dbReference type="eggNOG" id="COG1653">
    <property type="taxonomic scope" value="Bacteria"/>
</dbReference>
<dbReference type="PANTHER" id="PTHR43649:SF33">
    <property type="entry name" value="POLYGALACTURONAN_RHAMNOGALACTURONAN-BINDING PROTEIN YTCQ"/>
    <property type="match status" value="1"/>
</dbReference>
<evidence type="ECO:0000313" key="9">
    <source>
        <dbReference type="Proteomes" id="UP000076563"/>
    </source>
</evidence>
<accession>A0A165QJ82</accession>
<dbReference type="AlphaFoldDB" id="A0A165QJ82"/>